<evidence type="ECO:0000256" key="4">
    <source>
        <dbReference type="ARBA" id="ARBA00023125"/>
    </source>
</evidence>
<feature type="domain" description="Zn(2)-C6 fungal-type" evidence="7">
    <location>
        <begin position="37"/>
        <end position="65"/>
    </location>
</feature>
<evidence type="ECO:0000259" key="7">
    <source>
        <dbReference type="PROSITE" id="PS50048"/>
    </source>
</evidence>
<dbReference type="InterPro" id="IPR001138">
    <property type="entry name" value="Zn2Cys6_DnaBD"/>
</dbReference>
<evidence type="ECO:0000256" key="5">
    <source>
        <dbReference type="ARBA" id="ARBA00023163"/>
    </source>
</evidence>
<dbReference type="SMART" id="SM00066">
    <property type="entry name" value="GAL4"/>
    <property type="match status" value="1"/>
</dbReference>
<dbReference type="SUPFAM" id="SSF57701">
    <property type="entry name" value="Zn2/Cys6 DNA-binding domain"/>
    <property type="match status" value="1"/>
</dbReference>
<dbReference type="OrthoDB" id="3172332at2759"/>
<dbReference type="GO" id="GO:0000981">
    <property type="term" value="F:DNA-binding transcription factor activity, RNA polymerase II-specific"/>
    <property type="evidence" value="ECO:0007669"/>
    <property type="project" value="InterPro"/>
</dbReference>
<dbReference type="InterPro" id="IPR052360">
    <property type="entry name" value="Transcr_Regulatory_Proteins"/>
</dbReference>
<dbReference type="PANTHER" id="PTHR36206">
    <property type="entry name" value="ASPERCRYPTIN BIOSYNTHESIS CLUSTER-SPECIFIC TRANSCRIPTION REGULATOR ATNN-RELATED"/>
    <property type="match status" value="1"/>
</dbReference>
<evidence type="ECO:0000256" key="6">
    <source>
        <dbReference type="ARBA" id="ARBA00023242"/>
    </source>
</evidence>
<keyword evidence="3" id="KW-0805">Transcription regulation</keyword>
<evidence type="ECO:0000256" key="3">
    <source>
        <dbReference type="ARBA" id="ARBA00023015"/>
    </source>
</evidence>
<evidence type="ECO:0000256" key="2">
    <source>
        <dbReference type="ARBA" id="ARBA00022833"/>
    </source>
</evidence>
<organism evidence="8 9">
    <name type="scientific">Lophium mytilinum</name>
    <dbReference type="NCBI Taxonomy" id="390894"/>
    <lineage>
        <taxon>Eukaryota</taxon>
        <taxon>Fungi</taxon>
        <taxon>Dikarya</taxon>
        <taxon>Ascomycota</taxon>
        <taxon>Pezizomycotina</taxon>
        <taxon>Dothideomycetes</taxon>
        <taxon>Pleosporomycetidae</taxon>
        <taxon>Mytilinidiales</taxon>
        <taxon>Mytilinidiaceae</taxon>
        <taxon>Lophium</taxon>
    </lineage>
</organism>
<name>A0A6A6RDG1_9PEZI</name>
<dbReference type="PANTHER" id="PTHR36206:SF4">
    <property type="entry name" value="HYPOTHETICAL CONSERVED PROTEIN (EUROFUNG)-RELATED"/>
    <property type="match status" value="1"/>
</dbReference>
<protein>
    <recommendedName>
        <fullName evidence="7">Zn(2)-C6 fungal-type domain-containing protein</fullName>
    </recommendedName>
</protein>
<keyword evidence="2" id="KW-0862">Zinc</keyword>
<keyword evidence="4" id="KW-0238">DNA-binding</keyword>
<dbReference type="EMBL" id="MU004181">
    <property type="protein sequence ID" value="KAF2502504.1"/>
    <property type="molecule type" value="Genomic_DNA"/>
</dbReference>
<dbReference type="Pfam" id="PF11951">
    <property type="entry name" value="Fungal_trans_2"/>
    <property type="match status" value="1"/>
</dbReference>
<evidence type="ECO:0000313" key="8">
    <source>
        <dbReference type="EMBL" id="KAF2502504.1"/>
    </source>
</evidence>
<dbReference type="AlphaFoldDB" id="A0A6A6RDG1"/>
<dbReference type="CDD" id="cd00067">
    <property type="entry name" value="GAL4"/>
    <property type="match status" value="1"/>
</dbReference>
<keyword evidence="9" id="KW-1185">Reference proteome</keyword>
<dbReference type="Gene3D" id="4.10.240.10">
    <property type="entry name" value="Zn(2)-C6 fungal-type DNA-binding domain"/>
    <property type="match status" value="1"/>
</dbReference>
<dbReference type="PROSITE" id="PS50048">
    <property type="entry name" value="ZN2_CY6_FUNGAL_2"/>
    <property type="match status" value="1"/>
</dbReference>
<keyword evidence="1" id="KW-0479">Metal-binding</keyword>
<dbReference type="Proteomes" id="UP000799750">
    <property type="component" value="Unassembled WGS sequence"/>
</dbReference>
<sequence>MRRPGDAAVLVYATPSQQALNQVPIASSRVRVRVRTGCFTCKTRRVKCDETKPHCLRCSQTGRKCDGYPRDQHPSLLTTSFYSLPFRIPGSQNDRQIFHYYNIYAARDLCGFSTGSSSFWRQLVFELAFQLPVVRDVLIALASIHREYATLDPTSSTPKGPSSNTLAQYNKALRRFRVYLSQNADPEKEAVVVCCILFHCFESVRGEYEWAVKHLDTGIGLLESWYPGTLSSTELLNRTSNVETNIDTLRATLIRLDMQLSVFNDHRMPTFALVSKEVASGQSDCTPSHFQSPVEAQETLETLQNWLLRFLIGHTQYKSLPPRAMPYSVSLELDALQIQFARWDTAFQELTQSARSKATEPRAVGLMKTMSFMRLSYSICVAMLSFSYPQPAEEPALDMQLRTLLSEIELFLFFQSSSNDDANNLLPRSVSCDIGVVMPLFLLAVKCRDAPLRHRALNTLSKLSRQEGLMNAKTMLGIVVNAMKLEFAGSRFPTERDTPAVEEWAASIIDTAGGYHALAVLLGVERE</sequence>
<keyword evidence="6" id="KW-0539">Nucleus</keyword>
<proteinExistence type="predicted"/>
<reference evidence="8" key="1">
    <citation type="journal article" date="2020" name="Stud. Mycol.">
        <title>101 Dothideomycetes genomes: a test case for predicting lifestyles and emergence of pathogens.</title>
        <authorList>
            <person name="Haridas S."/>
            <person name="Albert R."/>
            <person name="Binder M."/>
            <person name="Bloem J."/>
            <person name="Labutti K."/>
            <person name="Salamov A."/>
            <person name="Andreopoulos B."/>
            <person name="Baker S."/>
            <person name="Barry K."/>
            <person name="Bills G."/>
            <person name="Bluhm B."/>
            <person name="Cannon C."/>
            <person name="Castanera R."/>
            <person name="Culley D."/>
            <person name="Daum C."/>
            <person name="Ezra D."/>
            <person name="Gonzalez J."/>
            <person name="Henrissat B."/>
            <person name="Kuo A."/>
            <person name="Liang C."/>
            <person name="Lipzen A."/>
            <person name="Lutzoni F."/>
            <person name="Magnuson J."/>
            <person name="Mondo S."/>
            <person name="Nolan M."/>
            <person name="Ohm R."/>
            <person name="Pangilinan J."/>
            <person name="Park H.-J."/>
            <person name="Ramirez L."/>
            <person name="Alfaro M."/>
            <person name="Sun H."/>
            <person name="Tritt A."/>
            <person name="Yoshinaga Y."/>
            <person name="Zwiers L.-H."/>
            <person name="Turgeon B."/>
            <person name="Goodwin S."/>
            <person name="Spatafora J."/>
            <person name="Crous P."/>
            <person name="Grigoriev I."/>
        </authorList>
    </citation>
    <scope>NUCLEOTIDE SEQUENCE</scope>
    <source>
        <strain evidence="8">CBS 269.34</strain>
    </source>
</reference>
<dbReference type="GO" id="GO:0008270">
    <property type="term" value="F:zinc ion binding"/>
    <property type="evidence" value="ECO:0007669"/>
    <property type="project" value="InterPro"/>
</dbReference>
<evidence type="ECO:0000256" key="1">
    <source>
        <dbReference type="ARBA" id="ARBA00022723"/>
    </source>
</evidence>
<dbReference type="GO" id="GO:0003677">
    <property type="term" value="F:DNA binding"/>
    <property type="evidence" value="ECO:0007669"/>
    <property type="project" value="UniProtKB-KW"/>
</dbReference>
<dbReference type="PROSITE" id="PS00463">
    <property type="entry name" value="ZN2_CY6_FUNGAL_1"/>
    <property type="match status" value="1"/>
</dbReference>
<dbReference type="InterPro" id="IPR021858">
    <property type="entry name" value="Fun_TF"/>
</dbReference>
<accession>A0A6A6RDG1</accession>
<dbReference type="Pfam" id="PF00172">
    <property type="entry name" value="Zn_clus"/>
    <property type="match status" value="1"/>
</dbReference>
<keyword evidence="5" id="KW-0804">Transcription</keyword>
<gene>
    <name evidence="8" type="ORF">BU16DRAFT_10907</name>
</gene>
<dbReference type="InterPro" id="IPR036864">
    <property type="entry name" value="Zn2-C6_fun-type_DNA-bd_sf"/>
</dbReference>
<evidence type="ECO:0000313" key="9">
    <source>
        <dbReference type="Proteomes" id="UP000799750"/>
    </source>
</evidence>